<dbReference type="FunFam" id="3.40.50.2300:FF:000016">
    <property type="entry name" value="Taste 1 receptor member 2"/>
    <property type="match status" value="1"/>
</dbReference>
<evidence type="ECO:0000256" key="6">
    <source>
        <dbReference type="ARBA" id="ARBA00023040"/>
    </source>
</evidence>
<dbReference type="Gene3D" id="3.40.50.2300">
    <property type="match status" value="1"/>
</dbReference>
<dbReference type="InterPro" id="IPR001828">
    <property type="entry name" value="ANF_lig-bd_rcpt"/>
</dbReference>
<name>A0A662YWS9_ACIRT</name>
<keyword evidence="10" id="KW-0807">Transducer</keyword>
<dbReference type="Proteomes" id="UP000289886">
    <property type="component" value="Unassembled WGS sequence"/>
</dbReference>
<keyword evidence="4" id="KW-0732">Signal</keyword>
<evidence type="ECO:0000256" key="1">
    <source>
        <dbReference type="ARBA" id="ARBA00004651"/>
    </source>
</evidence>
<evidence type="ECO:0000256" key="3">
    <source>
        <dbReference type="ARBA" id="ARBA00022692"/>
    </source>
</evidence>
<organism evidence="12 13">
    <name type="scientific">Acipenser ruthenus</name>
    <name type="common">Sterlet sturgeon</name>
    <dbReference type="NCBI Taxonomy" id="7906"/>
    <lineage>
        <taxon>Eukaryota</taxon>
        <taxon>Metazoa</taxon>
        <taxon>Chordata</taxon>
        <taxon>Craniata</taxon>
        <taxon>Vertebrata</taxon>
        <taxon>Euteleostomi</taxon>
        <taxon>Actinopterygii</taxon>
        <taxon>Chondrostei</taxon>
        <taxon>Acipenseriformes</taxon>
        <taxon>Acipenseridae</taxon>
        <taxon>Acipenser</taxon>
    </lineage>
</organism>
<dbReference type="Pfam" id="PF01094">
    <property type="entry name" value="ANF_receptor"/>
    <property type="match status" value="1"/>
</dbReference>
<proteinExistence type="predicted"/>
<protein>
    <submittedName>
        <fullName evidence="12">Taste receptor type 1 member 1</fullName>
    </submittedName>
</protein>
<dbReference type="InterPro" id="IPR028082">
    <property type="entry name" value="Peripla_BP_I"/>
</dbReference>
<evidence type="ECO:0000313" key="13">
    <source>
        <dbReference type="Proteomes" id="UP000289886"/>
    </source>
</evidence>
<feature type="domain" description="Receptor ligand binding region" evidence="11">
    <location>
        <begin position="4"/>
        <end position="172"/>
    </location>
</feature>
<evidence type="ECO:0000256" key="9">
    <source>
        <dbReference type="ARBA" id="ARBA00023180"/>
    </source>
</evidence>
<keyword evidence="5" id="KW-1133">Transmembrane helix</keyword>
<sequence length="228" mass="25359">MLQMIKGIVQTKVNVVVVFSGNRKASRFFSLVVEQNVTNKVWIGSEDWSMSTLVSMLPKIKSIGSVMGISVKAAEMPGFAEFESLSIESENSKVNEEPVCQSETFSEILACYQVCDQCRLLNSTDVPSLLETFDIQSSFNVYTAVYAVAHALHQLLGCDSEECQKKQVHPWQGACLRMAPYGPRKTSFTDDALHMKEMLCIVYTVLAKKQGQLFSVRQMAPDPVPGMQ</sequence>
<evidence type="ECO:0000259" key="11">
    <source>
        <dbReference type="Pfam" id="PF01094"/>
    </source>
</evidence>
<keyword evidence="7" id="KW-0472">Membrane</keyword>
<dbReference type="GO" id="GO:0004930">
    <property type="term" value="F:G protein-coupled receptor activity"/>
    <property type="evidence" value="ECO:0007669"/>
    <property type="project" value="UniProtKB-KW"/>
</dbReference>
<dbReference type="AlphaFoldDB" id="A0A662YWS9"/>
<dbReference type="SUPFAM" id="SSF53822">
    <property type="entry name" value="Periplasmic binding protein-like I"/>
    <property type="match status" value="1"/>
</dbReference>
<evidence type="ECO:0000256" key="10">
    <source>
        <dbReference type="ARBA" id="ARBA00023224"/>
    </source>
</evidence>
<keyword evidence="2" id="KW-1003">Cell membrane</keyword>
<dbReference type="EMBL" id="SCEB01000156">
    <property type="protein sequence ID" value="RXN00606.1"/>
    <property type="molecule type" value="Genomic_DNA"/>
</dbReference>
<evidence type="ECO:0000256" key="7">
    <source>
        <dbReference type="ARBA" id="ARBA00023136"/>
    </source>
</evidence>
<evidence type="ECO:0000313" key="12">
    <source>
        <dbReference type="EMBL" id="RXN00606.1"/>
    </source>
</evidence>
<keyword evidence="8 12" id="KW-0675">Receptor</keyword>
<reference evidence="12 13" key="1">
    <citation type="submission" date="2019-01" db="EMBL/GenBank/DDBJ databases">
        <title>Draft Genome and Complete Hox-Cluster Characterization of the Sterlet Sturgeon (Acipenser ruthenus).</title>
        <authorList>
            <person name="Wei Q."/>
        </authorList>
    </citation>
    <scope>NUCLEOTIDE SEQUENCE [LARGE SCALE GENOMIC DNA]</scope>
    <source>
        <strain evidence="12">WHYD16114868_AA</strain>
        <tissue evidence="12">Blood</tissue>
    </source>
</reference>
<evidence type="ECO:0000256" key="5">
    <source>
        <dbReference type="ARBA" id="ARBA00022989"/>
    </source>
</evidence>
<comment type="caution">
    <text evidence="12">The sequence shown here is derived from an EMBL/GenBank/DDBJ whole genome shotgun (WGS) entry which is preliminary data.</text>
</comment>
<dbReference type="GO" id="GO:0005886">
    <property type="term" value="C:plasma membrane"/>
    <property type="evidence" value="ECO:0007669"/>
    <property type="project" value="UniProtKB-SubCell"/>
</dbReference>
<dbReference type="InterPro" id="IPR000068">
    <property type="entry name" value="GPCR_3_Ca_sens_rcpt-rel"/>
</dbReference>
<gene>
    <name evidence="12" type="ORF">EOD39_9089</name>
</gene>
<dbReference type="PANTHER" id="PTHR24061:SF3">
    <property type="entry name" value="TASTE RECEPTOR TYPE 1 MEMBER 1"/>
    <property type="match status" value="1"/>
</dbReference>
<keyword evidence="6" id="KW-0297">G-protein coupled receptor</keyword>
<dbReference type="PANTHER" id="PTHR24061">
    <property type="entry name" value="CALCIUM-SENSING RECEPTOR-RELATED"/>
    <property type="match status" value="1"/>
</dbReference>
<comment type="subcellular location">
    <subcellularLocation>
        <location evidence="1">Cell membrane</location>
        <topology evidence="1">Multi-pass membrane protein</topology>
    </subcellularLocation>
</comment>
<evidence type="ECO:0000256" key="2">
    <source>
        <dbReference type="ARBA" id="ARBA00022475"/>
    </source>
</evidence>
<evidence type="ECO:0000256" key="8">
    <source>
        <dbReference type="ARBA" id="ARBA00023170"/>
    </source>
</evidence>
<keyword evidence="3" id="KW-0812">Transmembrane</keyword>
<keyword evidence="13" id="KW-1185">Reference proteome</keyword>
<accession>A0A662YWS9</accession>
<evidence type="ECO:0000256" key="4">
    <source>
        <dbReference type="ARBA" id="ARBA00022729"/>
    </source>
</evidence>
<keyword evidence="9" id="KW-0325">Glycoprotein</keyword>